<keyword evidence="2" id="KW-1185">Reference proteome</keyword>
<proteinExistence type="predicted"/>
<dbReference type="eggNOG" id="ENOG5033VDW">
    <property type="taxonomic scope" value="Bacteria"/>
</dbReference>
<dbReference type="OrthoDB" id="9955273at2"/>
<evidence type="ECO:0000313" key="2">
    <source>
        <dbReference type="Proteomes" id="UP000001349"/>
    </source>
</evidence>
<dbReference type="EMBL" id="CP001348">
    <property type="protein sequence ID" value="ACL77032.1"/>
    <property type="molecule type" value="Genomic_DNA"/>
</dbReference>
<dbReference type="HOGENOM" id="CLU_1150298_0_0_9"/>
<dbReference type="RefSeq" id="WP_015926104.1">
    <property type="nucleotide sequence ID" value="NC_011898.1"/>
</dbReference>
<gene>
    <name evidence="1" type="ordered locus">Ccel_2721</name>
</gene>
<accession>B8I7G1</accession>
<dbReference type="KEGG" id="cce:Ccel_2721"/>
<sequence>MKKLTHLSLVGKLEPYGAGFSEPIPINIKDILKGKTTFDLSVSEFEKYLVGISFDIIASTSDYAEHKTVGYLNGKFYNIEQALEDNTLTDVADNAFDDIDQYTFDIYELVTELQNELSYEPGEMPSLCFNIFSIDNIYIEPEYRNNKFGSCAIILLSDYLKTQFNRQAGYFVLEPIPRYNPEKEHEIVDCQPVFIEKKLNRFFNNLGFKSKGDYLYFNLNYDMQKIYINKIKSLNKKKPKK</sequence>
<dbReference type="AlphaFoldDB" id="B8I7G1"/>
<organism evidence="1 2">
    <name type="scientific">Ruminiclostridium cellulolyticum (strain ATCC 35319 / DSM 5812 / JCM 6584 / H10)</name>
    <name type="common">Clostridium cellulolyticum</name>
    <dbReference type="NCBI Taxonomy" id="394503"/>
    <lineage>
        <taxon>Bacteria</taxon>
        <taxon>Bacillati</taxon>
        <taxon>Bacillota</taxon>
        <taxon>Clostridia</taxon>
        <taxon>Eubacteriales</taxon>
        <taxon>Oscillospiraceae</taxon>
        <taxon>Ruminiclostridium</taxon>
    </lineage>
</organism>
<name>B8I7G1_RUMCH</name>
<dbReference type="Proteomes" id="UP000001349">
    <property type="component" value="Chromosome"/>
</dbReference>
<evidence type="ECO:0000313" key="1">
    <source>
        <dbReference type="EMBL" id="ACL77032.1"/>
    </source>
</evidence>
<protein>
    <submittedName>
        <fullName evidence="1">Uncharacterized protein</fullName>
    </submittedName>
</protein>
<reference evidence="1 2" key="1">
    <citation type="submission" date="2009-01" db="EMBL/GenBank/DDBJ databases">
        <title>Complete sequence of Clostridium cellulolyticum H10.</title>
        <authorList>
            <consortium name="US DOE Joint Genome Institute"/>
            <person name="Lucas S."/>
            <person name="Copeland A."/>
            <person name="Lapidus A."/>
            <person name="Glavina del Rio T."/>
            <person name="Dalin E."/>
            <person name="Tice H."/>
            <person name="Bruce D."/>
            <person name="Goodwin L."/>
            <person name="Pitluck S."/>
            <person name="Chertkov O."/>
            <person name="Saunders E."/>
            <person name="Brettin T."/>
            <person name="Detter J.C."/>
            <person name="Han C."/>
            <person name="Larimer F."/>
            <person name="Land M."/>
            <person name="Hauser L."/>
            <person name="Kyrpides N."/>
            <person name="Ivanova N."/>
            <person name="Zhou J."/>
            <person name="Richardson P."/>
        </authorList>
    </citation>
    <scope>NUCLEOTIDE SEQUENCE [LARGE SCALE GENOMIC DNA]</scope>
    <source>
        <strain evidence="2">ATCC 35319 / DSM 5812 / JCM 6584 / H10</strain>
    </source>
</reference>